<feature type="domain" description="F-box" evidence="1">
    <location>
        <begin position="1"/>
        <end position="54"/>
    </location>
</feature>
<sequence>MSSILKMPELVLNKIMEVLDFKSVLTLRQACRDFRNFIDDLDDSELPDSKIQSIQIIMTYEESIEFQFENFDGSMDIILYSNRENSRIFNGKTRILETSVIFNVAIQDLERILKFQKSILKNLDLIFSTPSTVGVQMSNILGALEFKTQYLKILAQSEYLSILPLVDPGTLKIIDFQLWHNSAVEMDQIAETEQWKNAREFISRPYSLNIDVKFFSHFSKCNIYIQSISGTDLNFLKESYINSSNFEYSHIGVEFWNEELSSALGPFDIDGIYQKCFLKDIFPQSESIRVKLYGYYVCNCSRVEACKSTEFSTKTLD</sequence>
<protein>
    <recommendedName>
        <fullName evidence="1">F-box domain-containing protein</fullName>
    </recommendedName>
</protein>
<organism evidence="2 3">
    <name type="scientific">Caenorhabditis nigoni</name>
    <dbReference type="NCBI Taxonomy" id="1611254"/>
    <lineage>
        <taxon>Eukaryota</taxon>
        <taxon>Metazoa</taxon>
        <taxon>Ecdysozoa</taxon>
        <taxon>Nematoda</taxon>
        <taxon>Chromadorea</taxon>
        <taxon>Rhabditida</taxon>
        <taxon>Rhabditina</taxon>
        <taxon>Rhabditomorpha</taxon>
        <taxon>Rhabditoidea</taxon>
        <taxon>Rhabditidae</taxon>
        <taxon>Peloderinae</taxon>
        <taxon>Caenorhabditis</taxon>
    </lineage>
</organism>
<dbReference type="GO" id="GO:0045087">
    <property type="term" value="P:innate immune response"/>
    <property type="evidence" value="ECO:0007669"/>
    <property type="project" value="TreeGrafter"/>
</dbReference>
<dbReference type="EMBL" id="PDUG01000005">
    <property type="protein sequence ID" value="PIC29823.1"/>
    <property type="molecule type" value="Genomic_DNA"/>
</dbReference>
<dbReference type="Proteomes" id="UP000230233">
    <property type="component" value="Chromosome V"/>
</dbReference>
<dbReference type="InterPro" id="IPR036047">
    <property type="entry name" value="F-box-like_dom_sf"/>
</dbReference>
<dbReference type="AlphaFoldDB" id="A0A2G5TRF7"/>
<dbReference type="InterPro" id="IPR001810">
    <property type="entry name" value="F-box_dom"/>
</dbReference>
<keyword evidence="3" id="KW-1185">Reference proteome</keyword>
<evidence type="ECO:0000313" key="2">
    <source>
        <dbReference type="EMBL" id="PIC29823.1"/>
    </source>
</evidence>
<comment type="caution">
    <text evidence="2">The sequence shown here is derived from an EMBL/GenBank/DDBJ whole genome shotgun (WGS) entry which is preliminary data.</text>
</comment>
<name>A0A2G5TRF7_9PELO</name>
<gene>
    <name evidence="2" type="primary">Cnig_chr_V.g21282</name>
    <name evidence="2" type="ORF">B9Z55_021282</name>
</gene>
<reference evidence="3" key="1">
    <citation type="submission" date="2017-10" db="EMBL/GenBank/DDBJ databases">
        <title>Rapid genome shrinkage in a self-fertile nematode reveals novel sperm competition proteins.</title>
        <authorList>
            <person name="Yin D."/>
            <person name="Schwarz E.M."/>
            <person name="Thomas C.G."/>
            <person name="Felde R.L."/>
            <person name="Korf I.F."/>
            <person name="Cutter A.D."/>
            <person name="Schartner C.M."/>
            <person name="Ralston E.J."/>
            <person name="Meyer B.J."/>
            <person name="Haag E.S."/>
        </authorList>
    </citation>
    <scope>NUCLEOTIDE SEQUENCE [LARGE SCALE GENOMIC DNA]</scope>
    <source>
        <strain evidence="3">JU1422</strain>
    </source>
</reference>
<dbReference type="OrthoDB" id="5895774at2759"/>
<dbReference type="SMART" id="SM00256">
    <property type="entry name" value="FBOX"/>
    <property type="match status" value="1"/>
</dbReference>
<dbReference type="CDD" id="cd22150">
    <property type="entry name" value="F-box_CeFBXA-like"/>
    <property type="match status" value="1"/>
</dbReference>
<dbReference type="PANTHER" id="PTHR23015">
    <property type="entry name" value="UNCHARACTERIZED C.ELEGANS PROTEIN"/>
    <property type="match status" value="1"/>
</dbReference>
<dbReference type="Pfam" id="PF00646">
    <property type="entry name" value="F-box"/>
    <property type="match status" value="1"/>
</dbReference>
<proteinExistence type="predicted"/>
<dbReference type="PROSITE" id="PS50181">
    <property type="entry name" value="FBOX"/>
    <property type="match status" value="1"/>
</dbReference>
<dbReference type="SUPFAM" id="SSF81383">
    <property type="entry name" value="F-box domain"/>
    <property type="match status" value="1"/>
</dbReference>
<dbReference type="InterPro" id="IPR002900">
    <property type="entry name" value="DUF38/FTH_CAE_spp"/>
</dbReference>
<evidence type="ECO:0000259" key="1">
    <source>
        <dbReference type="PROSITE" id="PS50181"/>
    </source>
</evidence>
<dbReference type="PANTHER" id="PTHR23015:SF4">
    <property type="entry name" value="DUF38 DOMAIN-CONTAINING PROTEIN-RELATED"/>
    <property type="match status" value="1"/>
</dbReference>
<dbReference type="InterPro" id="IPR040161">
    <property type="entry name" value="FB224"/>
</dbReference>
<evidence type="ECO:0000313" key="3">
    <source>
        <dbReference type="Proteomes" id="UP000230233"/>
    </source>
</evidence>
<dbReference type="Pfam" id="PF01827">
    <property type="entry name" value="FTH"/>
    <property type="match status" value="1"/>
</dbReference>
<accession>A0A2G5TRF7</accession>